<dbReference type="Proteomes" id="UP000466514">
    <property type="component" value="Chromosome"/>
</dbReference>
<protein>
    <submittedName>
        <fullName evidence="1">Uncharacterized protein</fullName>
    </submittedName>
</protein>
<gene>
    <name evidence="1" type="ORF">MPSYJ_53180</name>
</gene>
<evidence type="ECO:0000313" key="2">
    <source>
        <dbReference type="Proteomes" id="UP000466514"/>
    </source>
</evidence>
<reference evidence="1 2" key="1">
    <citation type="journal article" date="2019" name="Emerg. Microbes Infect.">
        <title>Comprehensive subspecies identification of 175 nontuberculous mycobacteria species based on 7547 genomic profiles.</title>
        <authorList>
            <person name="Matsumoto Y."/>
            <person name="Kinjo T."/>
            <person name="Motooka D."/>
            <person name="Nabeya D."/>
            <person name="Jung N."/>
            <person name="Uechi K."/>
            <person name="Horii T."/>
            <person name="Iida T."/>
            <person name="Fujita J."/>
            <person name="Nakamura S."/>
        </authorList>
    </citation>
    <scope>NUCLEOTIDE SEQUENCE [LARGE SCALE GENOMIC DNA]</scope>
    <source>
        <strain evidence="1 2">JCM 13323</strain>
    </source>
</reference>
<sequence>MSRLARHPHPACPTYVLTDRLHRERTVCVTAEEITDTVSTWLATLGVQTPLVDELCRMIRDGAWAQAHAIADMLSVDVTVA</sequence>
<dbReference type="KEGG" id="mpsc:MPSYJ_53180"/>
<accession>A0A7I7MJ93</accession>
<proteinExistence type="predicted"/>
<organism evidence="1 2">
    <name type="scientific">Mycolicibacterium psychrotolerans</name>
    <dbReference type="NCBI Taxonomy" id="216929"/>
    <lineage>
        <taxon>Bacteria</taxon>
        <taxon>Bacillati</taxon>
        <taxon>Actinomycetota</taxon>
        <taxon>Actinomycetes</taxon>
        <taxon>Mycobacteriales</taxon>
        <taxon>Mycobacteriaceae</taxon>
        <taxon>Mycolicibacterium</taxon>
    </lineage>
</organism>
<dbReference type="AlphaFoldDB" id="A0A7I7MJ93"/>
<keyword evidence="2" id="KW-1185">Reference proteome</keyword>
<name>A0A7I7MJ93_9MYCO</name>
<dbReference type="EMBL" id="AP022574">
    <property type="protein sequence ID" value="BBX71857.1"/>
    <property type="molecule type" value="Genomic_DNA"/>
</dbReference>
<evidence type="ECO:0000313" key="1">
    <source>
        <dbReference type="EMBL" id="BBX71857.1"/>
    </source>
</evidence>